<comment type="caution">
    <text evidence="1">The sequence shown here is derived from an EMBL/GenBank/DDBJ whole genome shotgun (WGS) entry which is preliminary data.</text>
</comment>
<dbReference type="Gramene" id="PRQ36421">
    <property type="protein sequence ID" value="PRQ36421"/>
    <property type="gene ID" value="RchiOBHm_Chr4g0391381"/>
</dbReference>
<dbReference type="AlphaFoldDB" id="A0A2P6QQH5"/>
<reference evidence="1 2" key="1">
    <citation type="journal article" date="2018" name="Nat. Genet.">
        <title>The Rosa genome provides new insights in the design of modern roses.</title>
        <authorList>
            <person name="Bendahmane M."/>
        </authorList>
    </citation>
    <scope>NUCLEOTIDE SEQUENCE [LARGE SCALE GENOMIC DNA]</scope>
    <source>
        <strain evidence="2">cv. Old Blush</strain>
    </source>
</reference>
<evidence type="ECO:0000313" key="2">
    <source>
        <dbReference type="Proteomes" id="UP000238479"/>
    </source>
</evidence>
<name>A0A2P6QQH5_ROSCH</name>
<dbReference type="Proteomes" id="UP000238479">
    <property type="component" value="Chromosome 4"/>
</dbReference>
<gene>
    <name evidence="1" type="ORF">RchiOBHm_Chr4g0391381</name>
</gene>
<dbReference type="EMBL" id="PDCK01000042">
    <property type="protein sequence ID" value="PRQ36421.1"/>
    <property type="molecule type" value="Genomic_DNA"/>
</dbReference>
<accession>A0A2P6QQH5</accession>
<sequence>MDHNTMSRFSNLSCYRLMAWSRHHSLKFMLGRMVFSKFNGGAASIACAVGHLQSTCSLSSKAAGHSRHRKSP</sequence>
<proteinExistence type="predicted"/>
<evidence type="ECO:0000313" key="1">
    <source>
        <dbReference type="EMBL" id="PRQ36421.1"/>
    </source>
</evidence>
<keyword evidence="2" id="KW-1185">Reference proteome</keyword>
<protein>
    <submittedName>
        <fullName evidence="1">Uncharacterized protein</fullName>
    </submittedName>
</protein>
<organism evidence="1 2">
    <name type="scientific">Rosa chinensis</name>
    <name type="common">China rose</name>
    <dbReference type="NCBI Taxonomy" id="74649"/>
    <lineage>
        <taxon>Eukaryota</taxon>
        <taxon>Viridiplantae</taxon>
        <taxon>Streptophyta</taxon>
        <taxon>Embryophyta</taxon>
        <taxon>Tracheophyta</taxon>
        <taxon>Spermatophyta</taxon>
        <taxon>Magnoliopsida</taxon>
        <taxon>eudicotyledons</taxon>
        <taxon>Gunneridae</taxon>
        <taxon>Pentapetalae</taxon>
        <taxon>rosids</taxon>
        <taxon>fabids</taxon>
        <taxon>Rosales</taxon>
        <taxon>Rosaceae</taxon>
        <taxon>Rosoideae</taxon>
        <taxon>Rosoideae incertae sedis</taxon>
        <taxon>Rosa</taxon>
    </lineage>
</organism>